<organism evidence="12 13">
    <name type="scientific">Ammonicoccus fulvus</name>
    <dbReference type="NCBI Taxonomy" id="3138240"/>
    <lineage>
        <taxon>Bacteria</taxon>
        <taxon>Bacillati</taxon>
        <taxon>Actinomycetota</taxon>
        <taxon>Actinomycetes</taxon>
        <taxon>Propionibacteriales</taxon>
        <taxon>Propionibacteriaceae</taxon>
        <taxon>Ammonicoccus</taxon>
    </lineage>
</organism>
<dbReference type="Gene3D" id="3.30.70.890">
    <property type="entry name" value="GHMP kinase, C-terminal domain"/>
    <property type="match status" value="1"/>
</dbReference>
<feature type="active site" evidence="9">
    <location>
        <position position="19"/>
    </location>
</feature>
<keyword evidence="13" id="KW-1185">Reference proteome</keyword>
<feature type="active site" evidence="9">
    <location>
        <position position="148"/>
    </location>
</feature>
<keyword evidence="4 9" id="KW-0808">Transferase</keyword>
<dbReference type="InterPro" id="IPR013750">
    <property type="entry name" value="GHMP_kinase_C_dom"/>
</dbReference>
<dbReference type="InterPro" id="IPR004424">
    <property type="entry name" value="IspE"/>
</dbReference>
<feature type="domain" description="GHMP kinase C-terminal" evidence="11">
    <location>
        <begin position="214"/>
        <end position="279"/>
    </location>
</feature>
<dbReference type="EMBL" id="CP154795">
    <property type="protein sequence ID" value="XAN08682.1"/>
    <property type="molecule type" value="Genomic_DNA"/>
</dbReference>
<feature type="binding site" evidence="9">
    <location>
        <begin position="106"/>
        <end position="116"/>
    </location>
    <ligand>
        <name>ATP</name>
        <dbReference type="ChEBI" id="CHEBI:30616"/>
    </ligand>
</feature>
<feature type="domain" description="GHMP kinase N-terminal" evidence="10">
    <location>
        <begin position="78"/>
        <end position="156"/>
    </location>
</feature>
<dbReference type="InterPro" id="IPR014721">
    <property type="entry name" value="Ribsml_uS5_D2-typ_fold_subgr"/>
</dbReference>
<evidence type="ECO:0000259" key="10">
    <source>
        <dbReference type="Pfam" id="PF00288"/>
    </source>
</evidence>
<evidence type="ECO:0000256" key="7">
    <source>
        <dbReference type="ARBA" id="ARBA00022840"/>
    </source>
</evidence>
<dbReference type="NCBIfam" id="TIGR00154">
    <property type="entry name" value="ispE"/>
    <property type="match status" value="1"/>
</dbReference>
<dbReference type="SUPFAM" id="SSF55060">
    <property type="entry name" value="GHMP Kinase, C-terminal domain"/>
    <property type="match status" value="1"/>
</dbReference>
<accession>A0ABZ3FTG3</accession>
<sequence length="310" mass="31867">MSSLSEIPTPTIRVRVPAKINLALCVGALGEDGYHPLTTVFQAVSLHDELIAQVDEPGTITVAMSGEGTDEVAADDSNLAVRAARLLAEQHGDEFGVRLSIKKSIPVAGGMAGGSADAAAALLACSVLWDLDVDPEELREYGAELGSDVPFALLGGTAIGTGRGDKLVPVLSRGAHHWVLAFADGGLSTPAVYRRFDELSPRGGSLEMPTELLNALAQGDSVELGKHLRNDLAEAAIDLRPSLQTTIDVGLDCGALGAMVSGSGPTVAFLCRNEEAAVALSTTLGVEGVARAVRRVAGPVAGARLITSCA</sequence>
<evidence type="ECO:0000256" key="3">
    <source>
        <dbReference type="ARBA" id="ARBA00017473"/>
    </source>
</evidence>
<gene>
    <name evidence="9" type="primary">ispE</name>
    <name evidence="12" type="ORF">AADG42_15670</name>
</gene>
<reference evidence="12 13" key="1">
    <citation type="submission" date="2024-04" db="EMBL/GenBank/DDBJ databases">
        <title>Isolation of an actinomycete strain from pig manure.</title>
        <authorList>
            <person name="Gong T."/>
            <person name="Yu Z."/>
            <person name="An M."/>
            <person name="Wei C."/>
            <person name="Yang W."/>
            <person name="Liu L."/>
        </authorList>
    </citation>
    <scope>NUCLEOTIDE SEQUENCE [LARGE SCALE GENOMIC DNA]</scope>
    <source>
        <strain evidence="12 13">ZF39</strain>
    </source>
</reference>
<dbReference type="RefSeq" id="WP_425310110.1">
    <property type="nucleotide sequence ID" value="NZ_CP154795.1"/>
</dbReference>
<evidence type="ECO:0000256" key="1">
    <source>
        <dbReference type="ARBA" id="ARBA00009684"/>
    </source>
</evidence>
<dbReference type="Gene3D" id="3.30.230.10">
    <property type="match status" value="1"/>
</dbReference>
<dbReference type="PANTHER" id="PTHR43527:SF2">
    <property type="entry name" value="4-DIPHOSPHOCYTIDYL-2-C-METHYL-D-ERYTHRITOL KINASE, CHLOROPLASTIC"/>
    <property type="match status" value="1"/>
</dbReference>
<evidence type="ECO:0000256" key="5">
    <source>
        <dbReference type="ARBA" id="ARBA00022741"/>
    </source>
</evidence>
<comment type="catalytic activity">
    <reaction evidence="9">
        <text>4-CDP-2-C-methyl-D-erythritol + ATP = 4-CDP-2-C-methyl-D-erythritol 2-phosphate + ADP + H(+)</text>
        <dbReference type="Rhea" id="RHEA:18437"/>
        <dbReference type="ChEBI" id="CHEBI:15378"/>
        <dbReference type="ChEBI" id="CHEBI:30616"/>
        <dbReference type="ChEBI" id="CHEBI:57823"/>
        <dbReference type="ChEBI" id="CHEBI:57919"/>
        <dbReference type="ChEBI" id="CHEBI:456216"/>
        <dbReference type="EC" id="2.7.1.148"/>
    </reaction>
</comment>
<dbReference type="HAMAP" id="MF_00061">
    <property type="entry name" value="IspE"/>
    <property type="match status" value="1"/>
</dbReference>
<dbReference type="PANTHER" id="PTHR43527">
    <property type="entry name" value="4-DIPHOSPHOCYTIDYL-2-C-METHYL-D-ERYTHRITOL KINASE, CHLOROPLASTIC"/>
    <property type="match status" value="1"/>
</dbReference>
<comment type="pathway">
    <text evidence="9">Isoprenoid biosynthesis; isopentenyl diphosphate biosynthesis via DXP pathway; isopentenyl diphosphate from 1-deoxy-D-xylulose 5-phosphate: step 3/6.</text>
</comment>
<evidence type="ECO:0000256" key="4">
    <source>
        <dbReference type="ARBA" id="ARBA00022679"/>
    </source>
</evidence>
<dbReference type="GO" id="GO:0050515">
    <property type="term" value="F:4-(cytidine 5'-diphospho)-2-C-methyl-D-erythritol kinase activity"/>
    <property type="evidence" value="ECO:0007669"/>
    <property type="project" value="UniProtKB-EC"/>
</dbReference>
<dbReference type="PIRSF" id="PIRSF010376">
    <property type="entry name" value="IspE"/>
    <property type="match status" value="1"/>
</dbReference>
<proteinExistence type="inferred from homology"/>
<evidence type="ECO:0000256" key="6">
    <source>
        <dbReference type="ARBA" id="ARBA00022777"/>
    </source>
</evidence>
<keyword evidence="7 9" id="KW-0067">ATP-binding</keyword>
<evidence type="ECO:0000256" key="8">
    <source>
        <dbReference type="ARBA" id="ARBA00032554"/>
    </source>
</evidence>
<evidence type="ECO:0000259" key="11">
    <source>
        <dbReference type="Pfam" id="PF08544"/>
    </source>
</evidence>
<dbReference type="Proteomes" id="UP001442841">
    <property type="component" value="Chromosome"/>
</dbReference>
<dbReference type="NCBIfam" id="NF002870">
    <property type="entry name" value="PRK03188.1"/>
    <property type="match status" value="1"/>
</dbReference>
<name>A0ABZ3FTG3_9ACTN</name>
<dbReference type="Pfam" id="PF00288">
    <property type="entry name" value="GHMP_kinases_N"/>
    <property type="match status" value="1"/>
</dbReference>
<dbReference type="Pfam" id="PF08544">
    <property type="entry name" value="GHMP_kinases_C"/>
    <property type="match status" value="1"/>
</dbReference>
<comment type="function">
    <text evidence="9">Catalyzes the phosphorylation of the position 2 hydroxy group of 4-diphosphocytidyl-2C-methyl-D-erythritol.</text>
</comment>
<keyword evidence="9" id="KW-0414">Isoprene biosynthesis</keyword>
<evidence type="ECO:0000313" key="13">
    <source>
        <dbReference type="Proteomes" id="UP001442841"/>
    </source>
</evidence>
<keyword evidence="6 9" id="KW-0418">Kinase</keyword>
<evidence type="ECO:0000256" key="2">
    <source>
        <dbReference type="ARBA" id="ARBA00012052"/>
    </source>
</evidence>
<evidence type="ECO:0000256" key="9">
    <source>
        <dbReference type="HAMAP-Rule" id="MF_00061"/>
    </source>
</evidence>
<dbReference type="InterPro" id="IPR020568">
    <property type="entry name" value="Ribosomal_Su5_D2-typ_SF"/>
</dbReference>
<dbReference type="EC" id="2.7.1.148" evidence="2 9"/>
<protein>
    <recommendedName>
        <fullName evidence="3 9">4-diphosphocytidyl-2-C-methyl-D-erythritol kinase</fullName>
        <shortName evidence="9">CMK</shortName>
        <ecNumber evidence="2 9">2.7.1.148</ecNumber>
    </recommendedName>
    <alternativeName>
        <fullName evidence="8 9">4-(cytidine-5'-diphospho)-2-C-methyl-D-erythritol kinase</fullName>
    </alternativeName>
</protein>
<dbReference type="InterPro" id="IPR006204">
    <property type="entry name" value="GHMP_kinase_N_dom"/>
</dbReference>
<keyword evidence="5 9" id="KW-0547">Nucleotide-binding</keyword>
<comment type="similarity">
    <text evidence="1 9">Belongs to the GHMP kinase family. IspE subfamily.</text>
</comment>
<evidence type="ECO:0000313" key="12">
    <source>
        <dbReference type="EMBL" id="XAN08682.1"/>
    </source>
</evidence>
<dbReference type="SUPFAM" id="SSF54211">
    <property type="entry name" value="Ribosomal protein S5 domain 2-like"/>
    <property type="match status" value="1"/>
</dbReference>
<dbReference type="InterPro" id="IPR036554">
    <property type="entry name" value="GHMP_kinase_C_sf"/>
</dbReference>